<proteinExistence type="predicted"/>
<comment type="caution">
    <text evidence="1">The sequence shown here is derived from an EMBL/GenBank/DDBJ whole genome shotgun (WGS) entry which is preliminary data.</text>
</comment>
<keyword evidence="2" id="KW-1185">Reference proteome</keyword>
<dbReference type="InterPro" id="IPR043148">
    <property type="entry name" value="TagF_C"/>
</dbReference>
<dbReference type="GO" id="GO:0000271">
    <property type="term" value="P:polysaccharide biosynthetic process"/>
    <property type="evidence" value="ECO:0007669"/>
    <property type="project" value="InterPro"/>
</dbReference>
<gene>
    <name evidence="1" type="ORF">G4Z14_09880</name>
</gene>
<reference evidence="1 2" key="1">
    <citation type="submission" date="2020-02" db="EMBL/GenBank/DDBJ databases">
        <authorList>
            <person name="Chen W.-M."/>
        </authorList>
    </citation>
    <scope>NUCLEOTIDE SEQUENCE [LARGE SCALE GENOMIC DNA]</scope>
    <source>
        <strain evidence="1 2">KMS-5</strain>
    </source>
</reference>
<dbReference type="SUPFAM" id="SSF53756">
    <property type="entry name" value="UDP-Glycosyltransferase/glycogen phosphorylase"/>
    <property type="match status" value="1"/>
</dbReference>
<dbReference type="RefSeq" id="WP_164625240.1">
    <property type="nucleotide sequence ID" value="NZ_JAAIVJ010000005.1"/>
</dbReference>
<accession>A0A6M0QUT8</accession>
<dbReference type="Pfam" id="PF05159">
    <property type="entry name" value="Capsule_synth"/>
    <property type="match status" value="1"/>
</dbReference>
<dbReference type="InterPro" id="IPR007833">
    <property type="entry name" value="Capsule_polysaccharide_synth"/>
</dbReference>
<evidence type="ECO:0008006" key="3">
    <source>
        <dbReference type="Google" id="ProtNLM"/>
    </source>
</evidence>
<dbReference type="AlphaFoldDB" id="A0A6M0QUT8"/>
<sequence>MTPQLKSGRALVVHAGESWYDAIVAGRFDFFPKLADAIGLPAYVLRAERGASGRLLGMGRHLNVVIGPRLPVGPGIWHAHPGYLRGFWYLDPMGVNMHSSLVKARFDPAGVDPAKARWFWNGVTGWHLKRNLSKFPQEARQAGGLPPARCAVFLQEIERFSRPVHWIDSLTLLRTAARQGPTYVKLHPAQSPETTAAVRALADQMPQITLSTASIHDLAAAAEVVVTQNSAAGFEALLQKKPVITCARSDYHQATCEARDPQALARAIAEAPARMRGFGYDRFLYWFLGQNLLEPGKPEFAGRARAVMGQG</sequence>
<dbReference type="GO" id="GO:0015774">
    <property type="term" value="P:polysaccharide transport"/>
    <property type="evidence" value="ECO:0007669"/>
    <property type="project" value="InterPro"/>
</dbReference>
<organism evidence="1 2">
    <name type="scientific">Tabrizicola oligotrophica</name>
    <dbReference type="NCBI Taxonomy" id="2710650"/>
    <lineage>
        <taxon>Bacteria</taxon>
        <taxon>Pseudomonadati</taxon>
        <taxon>Pseudomonadota</taxon>
        <taxon>Alphaproteobacteria</taxon>
        <taxon>Rhodobacterales</taxon>
        <taxon>Paracoccaceae</taxon>
        <taxon>Tabrizicola</taxon>
    </lineage>
</organism>
<dbReference type="EMBL" id="JAAIVJ010000005">
    <property type="protein sequence ID" value="NEY90604.1"/>
    <property type="molecule type" value="Genomic_DNA"/>
</dbReference>
<name>A0A6M0QUT8_9RHOB</name>
<evidence type="ECO:0000313" key="2">
    <source>
        <dbReference type="Proteomes" id="UP000477782"/>
    </source>
</evidence>
<protein>
    <recommendedName>
        <fullName evidence="3">Capsular biosynthesis protein</fullName>
    </recommendedName>
</protein>
<dbReference type="Gene3D" id="3.40.50.12580">
    <property type="match status" value="1"/>
</dbReference>
<evidence type="ECO:0000313" key="1">
    <source>
        <dbReference type="EMBL" id="NEY90604.1"/>
    </source>
</evidence>
<dbReference type="Proteomes" id="UP000477782">
    <property type="component" value="Unassembled WGS sequence"/>
</dbReference>